<dbReference type="EMBL" id="CAJMWT010001713">
    <property type="protein sequence ID" value="CAE6416329.1"/>
    <property type="molecule type" value="Genomic_DNA"/>
</dbReference>
<gene>
    <name evidence="1" type="ORF">RDB_LOCUS49083</name>
</gene>
<evidence type="ECO:0000313" key="1">
    <source>
        <dbReference type="EMBL" id="CAE6416329.1"/>
    </source>
</evidence>
<reference evidence="1" key="1">
    <citation type="submission" date="2021-01" db="EMBL/GenBank/DDBJ databases">
        <authorList>
            <person name="Kaushik A."/>
        </authorList>
    </citation>
    <scope>NUCLEOTIDE SEQUENCE</scope>
    <source>
        <strain evidence="1">AG2-2IIIB</strain>
    </source>
</reference>
<comment type="caution">
    <text evidence="1">The sequence shown here is derived from an EMBL/GenBank/DDBJ whole genome shotgun (WGS) entry which is preliminary data.</text>
</comment>
<dbReference type="Proteomes" id="UP000663843">
    <property type="component" value="Unassembled WGS sequence"/>
</dbReference>
<evidence type="ECO:0000313" key="2">
    <source>
        <dbReference type="Proteomes" id="UP000663843"/>
    </source>
</evidence>
<accession>A0A8H3ADX5</accession>
<name>A0A8H3ADX5_9AGAM</name>
<organism evidence="1 2">
    <name type="scientific">Rhizoctonia solani</name>
    <dbReference type="NCBI Taxonomy" id="456999"/>
    <lineage>
        <taxon>Eukaryota</taxon>
        <taxon>Fungi</taxon>
        <taxon>Dikarya</taxon>
        <taxon>Basidiomycota</taxon>
        <taxon>Agaricomycotina</taxon>
        <taxon>Agaricomycetes</taxon>
        <taxon>Cantharellales</taxon>
        <taxon>Ceratobasidiaceae</taxon>
        <taxon>Rhizoctonia</taxon>
    </lineage>
</organism>
<protein>
    <submittedName>
        <fullName evidence="1">Uncharacterized protein</fullName>
    </submittedName>
</protein>
<dbReference type="AlphaFoldDB" id="A0A8H3ADX5"/>
<proteinExistence type="predicted"/>
<sequence>MNLPPELIPLLGTDCRISAALALVNKHYNEAITPILYKNIFLYRLGVFKKLSNTLTTGHSRLRRYPRYLFISYWYDSWELIGHEPVMHIKQILMHAPNLSTLNLRIKEPVARYLIETPQYPFKLRQLVMRPVQDATFVEFLKTQSEIEYVRLWASDNEKDWHTGPSPLQPDILPKLRSVQSNETNVSFLLPYHPVTRVQVFGLLRDPEVHKQIAKSLAPLESLSECIALSEHPWESGIISQWLPSLEFCRSSLSEYSLDMYTVNPEIDSPSIILFFKERGSGPPYGLYTLRNGLSAFTTLRKFSLDLPSYNQSTLTPEFCRTVPELSRLEVWQESCPSLEEVKLFGVILK</sequence>